<evidence type="ECO:0000256" key="3">
    <source>
        <dbReference type="ARBA" id="ARBA00023163"/>
    </source>
</evidence>
<dbReference type="Pfam" id="PF13377">
    <property type="entry name" value="Peripla_BP_3"/>
    <property type="match status" value="1"/>
</dbReference>
<dbReference type="GO" id="GO:0003677">
    <property type="term" value="F:DNA binding"/>
    <property type="evidence" value="ECO:0007669"/>
    <property type="project" value="UniProtKB-KW"/>
</dbReference>
<evidence type="ECO:0000313" key="6">
    <source>
        <dbReference type="Proteomes" id="UP001596002"/>
    </source>
</evidence>
<name>A0ABV9PZQ2_9BACL</name>
<comment type="caution">
    <text evidence="5">The sequence shown here is derived from an EMBL/GenBank/DDBJ whole genome shotgun (WGS) entry which is preliminary data.</text>
</comment>
<keyword evidence="6" id="KW-1185">Reference proteome</keyword>
<dbReference type="RefSeq" id="WP_380025014.1">
    <property type="nucleotide sequence ID" value="NZ_JBHSHC010000048.1"/>
</dbReference>
<gene>
    <name evidence="5" type="ORF">ACFO8Q_07045</name>
</gene>
<keyword evidence="1" id="KW-0805">Transcription regulation</keyword>
<dbReference type="PROSITE" id="PS00356">
    <property type="entry name" value="HTH_LACI_1"/>
    <property type="match status" value="1"/>
</dbReference>
<evidence type="ECO:0000313" key="5">
    <source>
        <dbReference type="EMBL" id="MFC4767118.1"/>
    </source>
</evidence>
<dbReference type="SMART" id="SM00354">
    <property type="entry name" value="HTH_LACI"/>
    <property type="match status" value="1"/>
</dbReference>
<keyword evidence="2 5" id="KW-0238">DNA-binding</keyword>
<dbReference type="CDD" id="cd06267">
    <property type="entry name" value="PBP1_LacI_sugar_binding-like"/>
    <property type="match status" value="1"/>
</dbReference>
<sequence length="335" mass="36815">MKPTIYDVAKAAGVSIATVSKVINNTGRISEETKKKVLDVMEELRYQPSVVASALTGKRTYTIGLLIPDLANPFFAEIARSVEDRGQELGFSVVMCSTDNDSKKEAKYISLLKQKSVDGIVLAAGFQNDTVLKELVQEKFPLALIAREIPELAIDSVVLDDFLGGYQVTEHLLSLGHRRIAVLAEKARSSKERIRGYRHALQNAGIEFDQSLILASEATVEKGYRNTVQLLDSSDPPTAIFATNDLLAIGVIQAGRERGIGVPDDLSVVGFDNTILAAIVDPPLTTVAQPIHEMGRQVMDILIQRIEDEKKMKQRVVLLPELVIRKSTKPLQVKK</sequence>
<protein>
    <submittedName>
        <fullName evidence="5">LacI family DNA-binding transcriptional regulator</fullName>
    </submittedName>
</protein>
<dbReference type="SUPFAM" id="SSF47413">
    <property type="entry name" value="lambda repressor-like DNA-binding domains"/>
    <property type="match status" value="1"/>
</dbReference>
<dbReference type="Gene3D" id="3.40.50.2300">
    <property type="match status" value="2"/>
</dbReference>
<dbReference type="Pfam" id="PF00356">
    <property type="entry name" value="LacI"/>
    <property type="match status" value="1"/>
</dbReference>
<accession>A0ABV9PZQ2</accession>
<dbReference type="PRINTS" id="PR00036">
    <property type="entry name" value="HTHLACI"/>
</dbReference>
<dbReference type="CDD" id="cd01392">
    <property type="entry name" value="HTH_LacI"/>
    <property type="match status" value="1"/>
</dbReference>
<feature type="domain" description="HTH lacI-type" evidence="4">
    <location>
        <begin position="3"/>
        <end position="57"/>
    </location>
</feature>
<evidence type="ECO:0000256" key="2">
    <source>
        <dbReference type="ARBA" id="ARBA00023125"/>
    </source>
</evidence>
<dbReference type="Proteomes" id="UP001596002">
    <property type="component" value="Unassembled WGS sequence"/>
</dbReference>
<evidence type="ECO:0000259" key="4">
    <source>
        <dbReference type="PROSITE" id="PS50932"/>
    </source>
</evidence>
<keyword evidence="3" id="KW-0804">Transcription</keyword>
<dbReference type="Gene3D" id="1.10.260.40">
    <property type="entry name" value="lambda repressor-like DNA-binding domains"/>
    <property type="match status" value="1"/>
</dbReference>
<dbReference type="PANTHER" id="PTHR30146:SF147">
    <property type="entry name" value="HTH-TYPE TRANSCRIPTIONAL REGULATOR DEGA"/>
    <property type="match status" value="1"/>
</dbReference>
<proteinExistence type="predicted"/>
<dbReference type="InterPro" id="IPR010982">
    <property type="entry name" value="Lambda_DNA-bd_dom_sf"/>
</dbReference>
<dbReference type="InterPro" id="IPR000843">
    <property type="entry name" value="HTH_LacI"/>
</dbReference>
<dbReference type="SUPFAM" id="SSF53822">
    <property type="entry name" value="Periplasmic binding protein-like I"/>
    <property type="match status" value="1"/>
</dbReference>
<organism evidence="5 6">
    <name type="scientific">Effusibacillus consociatus</name>
    <dbReference type="NCBI Taxonomy" id="1117041"/>
    <lineage>
        <taxon>Bacteria</taxon>
        <taxon>Bacillati</taxon>
        <taxon>Bacillota</taxon>
        <taxon>Bacilli</taxon>
        <taxon>Bacillales</taxon>
        <taxon>Alicyclobacillaceae</taxon>
        <taxon>Effusibacillus</taxon>
    </lineage>
</organism>
<dbReference type="InterPro" id="IPR046335">
    <property type="entry name" value="LacI/GalR-like_sensor"/>
</dbReference>
<evidence type="ECO:0000256" key="1">
    <source>
        <dbReference type="ARBA" id="ARBA00023015"/>
    </source>
</evidence>
<dbReference type="PROSITE" id="PS50932">
    <property type="entry name" value="HTH_LACI_2"/>
    <property type="match status" value="1"/>
</dbReference>
<dbReference type="EMBL" id="JBHSHC010000048">
    <property type="protein sequence ID" value="MFC4767118.1"/>
    <property type="molecule type" value="Genomic_DNA"/>
</dbReference>
<dbReference type="PANTHER" id="PTHR30146">
    <property type="entry name" value="LACI-RELATED TRANSCRIPTIONAL REPRESSOR"/>
    <property type="match status" value="1"/>
</dbReference>
<dbReference type="InterPro" id="IPR028082">
    <property type="entry name" value="Peripla_BP_I"/>
</dbReference>
<reference evidence="6" key="1">
    <citation type="journal article" date="2019" name="Int. J. Syst. Evol. Microbiol.">
        <title>The Global Catalogue of Microorganisms (GCM) 10K type strain sequencing project: providing services to taxonomists for standard genome sequencing and annotation.</title>
        <authorList>
            <consortium name="The Broad Institute Genomics Platform"/>
            <consortium name="The Broad Institute Genome Sequencing Center for Infectious Disease"/>
            <person name="Wu L."/>
            <person name="Ma J."/>
        </authorList>
    </citation>
    <scope>NUCLEOTIDE SEQUENCE [LARGE SCALE GENOMIC DNA]</scope>
    <source>
        <strain evidence="6">WYCCWR 12678</strain>
    </source>
</reference>